<keyword evidence="8 10" id="KW-0521">NADP</keyword>
<evidence type="ECO:0000256" key="5">
    <source>
        <dbReference type="ARBA" id="ARBA00022679"/>
    </source>
</evidence>
<reference evidence="12 13" key="1">
    <citation type="submission" date="2021-03" db="EMBL/GenBank/DDBJ databases">
        <title>Genomic Encyclopedia of Type Strains, Phase IV (KMG-IV): sequencing the most valuable type-strain genomes for metagenomic binning, comparative biology and taxonomic classification.</title>
        <authorList>
            <person name="Goeker M."/>
        </authorList>
    </citation>
    <scope>NUCLEOTIDE SEQUENCE [LARGE SCALE GENOMIC DNA]</scope>
    <source>
        <strain evidence="12 13">DSM 26048</strain>
    </source>
</reference>
<dbReference type="EC" id="2.1.1.74" evidence="10"/>
<evidence type="ECO:0000313" key="12">
    <source>
        <dbReference type="EMBL" id="MBP1991348.1"/>
    </source>
</evidence>
<evidence type="ECO:0000259" key="11">
    <source>
        <dbReference type="Pfam" id="PF01134"/>
    </source>
</evidence>
<feature type="binding site" evidence="10">
    <location>
        <begin position="25"/>
        <end position="30"/>
    </location>
    <ligand>
        <name>FAD</name>
        <dbReference type="ChEBI" id="CHEBI:57692"/>
    </ligand>
</feature>
<proteinExistence type="inferred from homology"/>
<keyword evidence="7 10" id="KW-0274">FAD</keyword>
<organism evidence="12 13">
    <name type="scientific">Paenibacillus eucommiae</name>
    <dbReference type="NCBI Taxonomy" id="1355755"/>
    <lineage>
        <taxon>Bacteria</taxon>
        <taxon>Bacillati</taxon>
        <taxon>Bacillota</taxon>
        <taxon>Bacilli</taxon>
        <taxon>Bacillales</taxon>
        <taxon>Paenibacillaceae</taxon>
        <taxon>Paenibacillus</taxon>
    </lineage>
</organism>
<protein>
    <recommendedName>
        <fullName evidence="10">Methylenetetrahydrofolate--tRNA-(uracil-5-)-methyltransferase TrmFO</fullName>
        <ecNumber evidence="10">2.1.1.74</ecNumber>
    </recommendedName>
    <alternativeName>
        <fullName evidence="10">Folate-dependent tRNA (uracil-5-)-methyltransferase</fullName>
    </alternativeName>
    <alternativeName>
        <fullName evidence="10">Folate-dependent tRNA(M-5-U54)-methyltransferase</fullName>
    </alternativeName>
</protein>
<evidence type="ECO:0000256" key="3">
    <source>
        <dbReference type="ARBA" id="ARBA00022603"/>
    </source>
</evidence>
<evidence type="ECO:0000313" key="13">
    <source>
        <dbReference type="Proteomes" id="UP001519287"/>
    </source>
</evidence>
<gene>
    <name evidence="10" type="primary">trmFO</name>
    <name evidence="12" type="ORF">J2Z66_002955</name>
</gene>
<comment type="subcellular location">
    <subcellularLocation>
        <location evidence="10">Cytoplasm</location>
    </subcellularLocation>
</comment>
<dbReference type="PROSITE" id="PS01281">
    <property type="entry name" value="GIDA_2"/>
    <property type="match status" value="1"/>
</dbReference>
<dbReference type="PANTHER" id="PTHR11806">
    <property type="entry name" value="GLUCOSE INHIBITED DIVISION PROTEIN A"/>
    <property type="match status" value="1"/>
</dbReference>
<dbReference type="GO" id="GO:0047151">
    <property type="term" value="F:tRNA (uracil(54)-C5)-methyltransferase activity, 5,10-methylenetetrahydrofolate-dependent"/>
    <property type="evidence" value="ECO:0007669"/>
    <property type="project" value="UniProtKB-EC"/>
</dbReference>
<evidence type="ECO:0000256" key="4">
    <source>
        <dbReference type="ARBA" id="ARBA00022630"/>
    </source>
</evidence>
<dbReference type="HAMAP" id="MF_01037">
    <property type="entry name" value="TrmFO"/>
    <property type="match status" value="1"/>
</dbReference>
<keyword evidence="9 10" id="KW-0520">NAD</keyword>
<dbReference type="InterPro" id="IPR036188">
    <property type="entry name" value="FAD/NAD-bd_sf"/>
</dbReference>
<evidence type="ECO:0000256" key="8">
    <source>
        <dbReference type="ARBA" id="ARBA00022857"/>
    </source>
</evidence>
<evidence type="ECO:0000256" key="6">
    <source>
        <dbReference type="ARBA" id="ARBA00022694"/>
    </source>
</evidence>
<dbReference type="InterPro" id="IPR002218">
    <property type="entry name" value="MnmG-rel"/>
</dbReference>
<name>A0ABS4IV21_9BACL</name>
<evidence type="ECO:0000256" key="1">
    <source>
        <dbReference type="ARBA" id="ARBA00001974"/>
    </source>
</evidence>
<dbReference type="Pfam" id="PF01134">
    <property type="entry name" value="GIDA"/>
    <property type="match status" value="1"/>
</dbReference>
<keyword evidence="2 10" id="KW-0963">Cytoplasm</keyword>
<comment type="cofactor">
    <cofactor evidence="1 10">
        <name>FAD</name>
        <dbReference type="ChEBI" id="CHEBI:57692"/>
    </cofactor>
</comment>
<feature type="domain" description="MnmG N-terminal" evidence="11">
    <location>
        <begin position="20"/>
        <end position="382"/>
    </location>
</feature>
<comment type="catalytic activity">
    <reaction evidence="10">
        <text>uridine(54) in tRNA + (6R)-5,10-methylene-5,6,7,8-tetrahydrofolate + NADH + H(+) = 5-methyluridine(54) in tRNA + (6S)-5,6,7,8-tetrahydrofolate + NAD(+)</text>
        <dbReference type="Rhea" id="RHEA:16873"/>
        <dbReference type="Rhea" id="RHEA-COMP:10167"/>
        <dbReference type="Rhea" id="RHEA-COMP:10193"/>
        <dbReference type="ChEBI" id="CHEBI:15378"/>
        <dbReference type="ChEBI" id="CHEBI:15636"/>
        <dbReference type="ChEBI" id="CHEBI:57453"/>
        <dbReference type="ChEBI" id="CHEBI:57540"/>
        <dbReference type="ChEBI" id="CHEBI:57945"/>
        <dbReference type="ChEBI" id="CHEBI:65315"/>
        <dbReference type="ChEBI" id="CHEBI:74447"/>
        <dbReference type="EC" id="2.1.1.74"/>
    </reaction>
</comment>
<dbReference type="PANTHER" id="PTHR11806:SF2">
    <property type="entry name" value="METHYLENETETRAHYDROFOLATE--TRNA-(URACIL-5-)-METHYLTRANSFERASE TRMFO"/>
    <property type="match status" value="1"/>
</dbReference>
<keyword evidence="3 10" id="KW-0489">Methyltransferase</keyword>
<evidence type="ECO:0000256" key="2">
    <source>
        <dbReference type="ARBA" id="ARBA00022490"/>
    </source>
</evidence>
<accession>A0ABS4IV21</accession>
<dbReference type="SUPFAM" id="SSF51905">
    <property type="entry name" value="FAD/NAD(P)-binding domain"/>
    <property type="match status" value="1"/>
</dbReference>
<evidence type="ECO:0000256" key="7">
    <source>
        <dbReference type="ARBA" id="ARBA00022827"/>
    </source>
</evidence>
<keyword evidence="5 10" id="KW-0808">Transferase</keyword>
<keyword evidence="6 10" id="KW-0819">tRNA processing</keyword>
<dbReference type="GO" id="GO:0032259">
    <property type="term" value="P:methylation"/>
    <property type="evidence" value="ECO:0007669"/>
    <property type="project" value="UniProtKB-KW"/>
</dbReference>
<keyword evidence="13" id="KW-1185">Reference proteome</keyword>
<comment type="catalytic activity">
    <reaction evidence="10">
        <text>uridine(54) in tRNA + (6R)-5,10-methylene-5,6,7,8-tetrahydrofolate + NADPH + H(+) = 5-methyluridine(54) in tRNA + (6S)-5,6,7,8-tetrahydrofolate + NADP(+)</text>
        <dbReference type="Rhea" id="RHEA:62372"/>
        <dbReference type="Rhea" id="RHEA-COMP:10167"/>
        <dbReference type="Rhea" id="RHEA-COMP:10193"/>
        <dbReference type="ChEBI" id="CHEBI:15378"/>
        <dbReference type="ChEBI" id="CHEBI:15636"/>
        <dbReference type="ChEBI" id="CHEBI:57453"/>
        <dbReference type="ChEBI" id="CHEBI:57783"/>
        <dbReference type="ChEBI" id="CHEBI:58349"/>
        <dbReference type="ChEBI" id="CHEBI:65315"/>
        <dbReference type="ChEBI" id="CHEBI:74447"/>
        <dbReference type="EC" id="2.1.1.74"/>
    </reaction>
</comment>
<comment type="similarity">
    <text evidence="10">Belongs to the MnmG family. TrmFO subfamily.</text>
</comment>
<evidence type="ECO:0000256" key="9">
    <source>
        <dbReference type="ARBA" id="ARBA00023027"/>
    </source>
</evidence>
<dbReference type="Proteomes" id="UP001519287">
    <property type="component" value="Unassembled WGS sequence"/>
</dbReference>
<dbReference type="Gene3D" id="3.50.50.60">
    <property type="entry name" value="FAD/NAD(P)-binding domain"/>
    <property type="match status" value="2"/>
</dbReference>
<sequence length="452" mass="49877">MTLTMIPRIRGAVILSEIQKVTVIGAGLAGSEAAWQIANQGVPVILYEMRPVRKTPAHITDKFAELVCSNSLRANGLTNAVGVLKEEMRLMNSLILAAADKHAVPAGGALAVDRDGFSDEITSTLRNHPLIEVRNEEVQSLPDGITVVASGPLTSPALSEGLKELMGEEYLYFYDAAAPIVEKDSIDLEKVYLASRYDKGEAAYLNCPMTEEEFEVFYEALISAEVAELKTFEKEIYFEGCMPIEVMAKRGKQTVLFGPMKPVGLINPHTGKMPHAVVQLRQDNAAGTLYNLVGFQTHLKWGEQKRVLSLIPGLENAEFVRYGVMHRNTFINSPKLLKPTYQFNNRSNLFFAGQMTGVEGYVESAASGLLAGMNAGRYAKGLDCLVLPQETTLGSMASYITTADFKHFQPMNANFGLLPPSTERIRNKKLRYEMLANRALDHIKDFSQALHR</sequence>
<dbReference type="InterPro" id="IPR020595">
    <property type="entry name" value="MnmG-rel_CS"/>
</dbReference>
<evidence type="ECO:0000256" key="10">
    <source>
        <dbReference type="HAMAP-Rule" id="MF_01037"/>
    </source>
</evidence>
<dbReference type="InterPro" id="IPR004417">
    <property type="entry name" value="TrmFO"/>
</dbReference>
<keyword evidence="4 10" id="KW-0285">Flavoprotein</keyword>
<comment type="caution">
    <text evidence="12">The sequence shown here is derived from an EMBL/GenBank/DDBJ whole genome shotgun (WGS) entry which is preliminary data.</text>
</comment>
<comment type="function">
    <text evidence="10">Catalyzes the folate-dependent formation of 5-methyl-uridine at position 54 (M-5-U54) in all tRNAs.</text>
</comment>
<dbReference type="EMBL" id="JAGGLB010000008">
    <property type="protein sequence ID" value="MBP1991348.1"/>
    <property type="molecule type" value="Genomic_DNA"/>
</dbReference>
<dbReference type="NCBIfam" id="TIGR00137">
    <property type="entry name" value="gid_trmFO"/>
    <property type="match status" value="1"/>
</dbReference>
<dbReference type="NCBIfam" id="NF003739">
    <property type="entry name" value="PRK05335.1"/>
    <property type="match status" value="1"/>
</dbReference>
<dbReference type="InterPro" id="IPR040131">
    <property type="entry name" value="MnmG_N"/>
</dbReference>